<dbReference type="GO" id="GO:0003677">
    <property type="term" value="F:DNA binding"/>
    <property type="evidence" value="ECO:0007669"/>
    <property type="project" value="UniProtKB-KW"/>
</dbReference>
<feature type="domain" description="LysR substrate-binding" evidence="5">
    <location>
        <begin position="30"/>
        <end position="184"/>
    </location>
</feature>
<dbReference type="PANTHER" id="PTHR30346:SF0">
    <property type="entry name" value="HCA OPERON TRANSCRIPTIONAL ACTIVATOR HCAR"/>
    <property type="match status" value="1"/>
</dbReference>
<keyword evidence="3" id="KW-0238">DNA-binding</keyword>
<reference evidence="6" key="1">
    <citation type="submission" date="2015-08" db="EMBL/GenBank/DDBJ databases">
        <authorList>
            <person name="Babu N.S."/>
            <person name="Beckwith C.J."/>
            <person name="Beseler K.G."/>
            <person name="Brison A."/>
            <person name="Carone J.V."/>
            <person name="Caskin T.P."/>
            <person name="Diamond M."/>
            <person name="Durham M.E."/>
            <person name="Foxe J.M."/>
            <person name="Go M."/>
            <person name="Henderson B.A."/>
            <person name="Jones I.B."/>
            <person name="McGettigan J.A."/>
            <person name="Micheletti S.J."/>
            <person name="Nasrallah M.E."/>
            <person name="Ortiz D."/>
            <person name="Piller C.R."/>
            <person name="Privatt S.R."/>
            <person name="Schneider S.L."/>
            <person name="Sharp S."/>
            <person name="Smith T.C."/>
            <person name="Stanton J.D."/>
            <person name="Ullery H.E."/>
            <person name="Wilson R.J."/>
            <person name="Serrano M.G."/>
            <person name="Buck G."/>
            <person name="Lee V."/>
            <person name="Wang Y."/>
            <person name="Carvalho R."/>
            <person name="Voegtly L."/>
            <person name="Shi R."/>
            <person name="Duckworth R."/>
            <person name="Johnson A."/>
            <person name="Loviza R."/>
            <person name="Walstead R."/>
            <person name="Shah Z."/>
            <person name="Kiflezghi M."/>
            <person name="Wade K."/>
            <person name="Ball S.L."/>
            <person name="Bradley K.W."/>
            <person name="Asai D.J."/>
            <person name="Bowman C.A."/>
            <person name="Russell D.A."/>
            <person name="Pope W.H."/>
            <person name="Jacobs-Sera D."/>
            <person name="Hendrix R.W."/>
            <person name="Hatfull G.F."/>
        </authorList>
    </citation>
    <scope>NUCLEOTIDE SEQUENCE</scope>
</reference>
<accession>A0A2P2CJB4</accession>
<sequence>MTATLRIGFVTGATPDKWARHWRDRRREPLELVPVTEAEQLDGVRDGSLDMAIVRLPVDREGLHCVRLYDEVQVAVGSREHVLAAADEEVTTADLVDEQLVRPHSSGWTPAAEQLDWPPMSEQEAIETVAAGTGVVILPMSIARLHQRKDVVSRVVSDLEPTTIAVVWRIERDDEVTQAFVGVTKGRTANTSR</sequence>
<dbReference type="GO" id="GO:0032993">
    <property type="term" value="C:protein-DNA complex"/>
    <property type="evidence" value="ECO:0007669"/>
    <property type="project" value="TreeGrafter"/>
</dbReference>
<protein>
    <submittedName>
        <fullName evidence="6">LysR, substrate-binding protein</fullName>
    </submittedName>
</protein>
<dbReference type="CDD" id="cd08414">
    <property type="entry name" value="PBP2_LTTR_aromatics_like"/>
    <property type="match status" value="1"/>
</dbReference>
<evidence type="ECO:0000259" key="5">
    <source>
        <dbReference type="Pfam" id="PF03466"/>
    </source>
</evidence>
<evidence type="ECO:0000256" key="2">
    <source>
        <dbReference type="ARBA" id="ARBA00023015"/>
    </source>
</evidence>
<dbReference type="EMBL" id="CZKB01000025">
    <property type="protein sequence ID" value="CUR62011.1"/>
    <property type="molecule type" value="Genomic_DNA"/>
</dbReference>
<keyword evidence="4" id="KW-0804">Transcription</keyword>
<dbReference type="PANTHER" id="PTHR30346">
    <property type="entry name" value="TRANSCRIPTIONAL DUAL REGULATOR HCAR-RELATED"/>
    <property type="match status" value="1"/>
</dbReference>
<dbReference type="SUPFAM" id="SSF53850">
    <property type="entry name" value="Periplasmic binding protein-like II"/>
    <property type="match status" value="1"/>
</dbReference>
<dbReference type="AlphaFoldDB" id="A0A2P2CJB4"/>
<dbReference type="GO" id="GO:0003700">
    <property type="term" value="F:DNA-binding transcription factor activity"/>
    <property type="evidence" value="ECO:0007669"/>
    <property type="project" value="TreeGrafter"/>
</dbReference>
<keyword evidence="2" id="KW-0805">Transcription regulation</keyword>
<dbReference type="InterPro" id="IPR005119">
    <property type="entry name" value="LysR_subst-bd"/>
</dbReference>
<gene>
    <name evidence="6" type="ORF">NOCA150311</name>
</gene>
<organism evidence="6">
    <name type="scientific">metagenome</name>
    <dbReference type="NCBI Taxonomy" id="256318"/>
    <lineage>
        <taxon>unclassified sequences</taxon>
        <taxon>metagenomes</taxon>
    </lineage>
</organism>
<evidence type="ECO:0000313" key="6">
    <source>
        <dbReference type="EMBL" id="CUR62011.1"/>
    </source>
</evidence>
<evidence type="ECO:0000256" key="4">
    <source>
        <dbReference type="ARBA" id="ARBA00023163"/>
    </source>
</evidence>
<proteinExistence type="inferred from homology"/>
<comment type="similarity">
    <text evidence="1">Belongs to the LysR transcriptional regulatory family.</text>
</comment>
<dbReference type="Gene3D" id="3.40.190.10">
    <property type="entry name" value="Periplasmic binding protein-like II"/>
    <property type="match status" value="4"/>
</dbReference>
<name>A0A2P2CJB4_9ZZZZ</name>
<evidence type="ECO:0000256" key="1">
    <source>
        <dbReference type="ARBA" id="ARBA00009437"/>
    </source>
</evidence>
<dbReference type="Pfam" id="PF03466">
    <property type="entry name" value="LysR_substrate"/>
    <property type="match status" value="1"/>
</dbReference>
<evidence type="ECO:0000256" key="3">
    <source>
        <dbReference type="ARBA" id="ARBA00023125"/>
    </source>
</evidence>